<dbReference type="InterPro" id="IPR005248">
    <property type="entry name" value="NadD/NMNAT"/>
</dbReference>
<reference evidence="12 13" key="1">
    <citation type="submission" date="2010-07" db="EMBL/GenBank/DDBJ databases">
        <authorList>
            <person name="Sid Ahmed O."/>
        </authorList>
    </citation>
    <scope>NUCLEOTIDE SEQUENCE [LARGE SCALE GENOMIC DNA]</scope>
    <source>
        <strain evidence="12 13">TX4248</strain>
    </source>
</reference>
<gene>
    <name evidence="10 12" type="primary">nadD</name>
    <name evidence="12" type="ORF">HMPREF9498_00460</name>
</gene>
<keyword evidence="5 10" id="KW-0548">Nucleotidyltransferase</keyword>
<comment type="pathway">
    <text evidence="2 10">Cofactor biosynthesis; NAD(+) biosynthesis; deamido-NAD(+) from nicotinate D-ribonucleotide: step 1/1.</text>
</comment>
<dbReference type="RefSeq" id="WP_002365150.1">
    <property type="nucleotide sequence ID" value="NZ_GL454418.1"/>
</dbReference>
<evidence type="ECO:0000256" key="5">
    <source>
        <dbReference type="ARBA" id="ARBA00022695"/>
    </source>
</evidence>
<evidence type="ECO:0000256" key="3">
    <source>
        <dbReference type="ARBA" id="ARBA00022642"/>
    </source>
</evidence>
<evidence type="ECO:0000259" key="11">
    <source>
        <dbReference type="Pfam" id="PF01467"/>
    </source>
</evidence>
<evidence type="ECO:0000313" key="12">
    <source>
        <dbReference type="EMBL" id="EFM83880.1"/>
    </source>
</evidence>
<dbReference type="HAMAP" id="MF_00244">
    <property type="entry name" value="NaMN_adenylyltr"/>
    <property type="match status" value="1"/>
</dbReference>
<dbReference type="EC" id="2.7.7.18" evidence="10"/>
<evidence type="ECO:0000256" key="4">
    <source>
        <dbReference type="ARBA" id="ARBA00022679"/>
    </source>
</evidence>
<evidence type="ECO:0000256" key="2">
    <source>
        <dbReference type="ARBA" id="ARBA00005019"/>
    </source>
</evidence>
<proteinExistence type="inferred from homology"/>
<comment type="catalytic activity">
    <reaction evidence="9 10">
        <text>nicotinate beta-D-ribonucleotide + ATP + H(+) = deamido-NAD(+) + diphosphate</text>
        <dbReference type="Rhea" id="RHEA:22860"/>
        <dbReference type="ChEBI" id="CHEBI:15378"/>
        <dbReference type="ChEBI" id="CHEBI:30616"/>
        <dbReference type="ChEBI" id="CHEBI:33019"/>
        <dbReference type="ChEBI" id="CHEBI:57502"/>
        <dbReference type="ChEBI" id="CHEBI:58437"/>
        <dbReference type="EC" id="2.7.7.18"/>
    </reaction>
</comment>
<keyword evidence="3 10" id="KW-0662">Pyridine nucleotide biosynthesis</keyword>
<keyword evidence="7 10" id="KW-0067">ATP-binding</keyword>
<protein>
    <recommendedName>
        <fullName evidence="10">Probable nicotinate-nucleotide adenylyltransferase</fullName>
        <ecNumber evidence="10">2.7.7.18</ecNumber>
    </recommendedName>
    <alternativeName>
        <fullName evidence="10">Deamido-NAD(+) diphosphorylase</fullName>
    </alternativeName>
    <alternativeName>
        <fullName evidence="10">Deamido-NAD(+) pyrophosphorylase</fullName>
    </alternativeName>
    <alternativeName>
        <fullName evidence="10">Nicotinate mononucleotide adenylyltransferase</fullName>
        <shortName evidence="10">NaMN adenylyltransferase</shortName>
    </alternativeName>
</protein>
<dbReference type="Pfam" id="PF01467">
    <property type="entry name" value="CTP_transf_like"/>
    <property type="match status" value="1"/>
</dbReference>
<comment type="caution">
    <text evidence="12">The sequence shown here is derived from an EMBL/GenBank/DDBJ whole genome shotgun (WGS) entry which is preliminary data.</text>
</comment>
<dbReference type="GO" id="GO:0004515">
    <property type="term" value="F:nicotinate-nucleotide adenylyltransferase activity"/>
    <property type="evidence" value="ECO:0007669"/>
    <property type="project" value="UniProtKB-UniRule"/>
</dbReference>
<dbReference type="PANTHER" id="PTHR39321">
    <property type="entry name" value="NICOTINATE-NUCLEOTIDE ADENYLYLTRANSFERASE-RELATED"/>
    <property type="match status" value="1"/>
</dbReference>
<dbReference type="Proteomes" id="UP000004846">
    <property type="component" value="Unassembled WGS sequence"/>
</dbReference>
<feature type="domain" description="Cytidyltransferase-like" evidence="11">
    <location>
        <begin position="30"/>
        <end position="186"/>
    </location>
</feature>
<dbReference type="UniPathway" id="UPA00253">
    <property type="reaction ID" value="UER00332"/>
</dbReference>
<keyword evidence="4 10" id="KW-0808">Transferase</keyword>
<evidence type="ECO:0000256" key="8">
    <source>
        <dbReference type="ARBA" id="ARBA00023027"/>
    </source>
</evidence>
<evidence type="ECO:0000256" key="10">
    <source>
        <dbReference type="HAMAP-Rule" id="MF_00244"/>
    </source>
</evidence>
<dbReference type="SMR" id="A0A125W984"/>
<keyword evidence="8 10" id="KW-0520">NAD</keyword>
<dbReference type="FunFam" id="3.40.50.620:FF:000079">
    <property type="entry name" value="Probable nicotinate-nucleotide adenylyltransferase"/>
    <property type="match status" value="1"/>
</dbReference>
<evidence type="ECO:0000256" key="6">
    <source>
        <dbReference type="ARBA" id="ARBA00022741"/>
    </source>
</evidence>
<dbReference type="NCBIfam" id="TIGR00482">
    <property type="entry name" value="nicotinate (nicotinamide) nucleotide adenylyltransferase"/>
    <property type="match status" value="1"/>
</dbReference>
<organism evidence="12 13">
    <name type="scientific">Enterococcus faecalis TX4248</name>
    <dbReference type="NCBI Taxonomy" id="749495"/>
    <lineage>
        <taxon>Bacteria</taxon>
        <taxon>Bacillati</taxon>
        <taxon>Bacillota</taxon>
        <taxon>Bacilli</taxon>
        <taxon>Lactobacillales</taxon>
        <taxon>Enterococcaceae</taxon>
        <taxon>Enterococcus</taxon>
    </lineage>
</organism>
<dbReference type="GO" id="GO:0009435">
    <property type="term" value="P:NAD+ biosynthetic process"/>
    <property type="evidence" value="ECO:0007669"/>
    <property type="project" value="UniProtKB-UniRule"/>
</dbReference>
<evidence type="ECO:0000313" key="13">
    <source>
        <dbReference type="Proteomes" id="UP000004846"/>
    </source>
</evidence>
<name>A0A125W984_ENTFL</name>
<dbReference type="SUPFAM" id="SSF52374">
    <property type="entry name" value="Nucleotidylyl transferase"/>
    <property type="match status" value="1"/>
</dbReference>
<dbReference type="HOGENOM" id="CLU_069765_3_1_9"/>
<dbReference type="InterPro" id="IPR014729">
    <property type="entry name" value="Rossmann-like_a/b/a_fold"/>
</dbReference>
<dbReference type="InterPro" id="IPR004821">
    <property type="entry name" value="Cyt_trans-like"/>
</dbReference>
<accession>A0A125W984</accession>
<dbReference type="AlphaFoldDB" id="A0A125W984"/>
<dbReference type="Gene3D" id="3.40.50.620">
    <property type="entry name" value="HUPs"/>
    <property type="match status" value="1"/>
</dbReference>
<dbReference type="NCBIfam" id="NF000840">
    <property type="entry name" value="PRK00071.1-3"/>
    <property type="match status" value="1"/>
</dbReference>
<dbReference type="GO" id="GO:0005524">
    <property type="term" value="F:ATP binding"/>
    <property type="evidence" value="ECO:0007669"/>
    <property type="project" value="UniProtKB-KW"/>
</dbReference>
<dbReference type="PANTHER" id="PTHR39321:SF3">
    <property type="entry name" value="PHOSPHOPANTETHEINE ADENYLYLTRANSFERASE"/>
    <property type="match status" value="1"/>
</dbReference>
<evidence type="ECO:0000256" key="1">
    <source>
        <dbReference type="ARBA" id="ARBA00002324"/>
    </source>
</evidence>
<comment type="function">
    <text evidence="1 10">Catalyzes the reversible adenylation of nicotinate mononucleotide (NaMN) to nicotinic acid adenine dinucleotide (NaAD).</text>
</comment>
<dbReference type="CDD" id="cd02165">
    <property type="entry name" value="NMNAT"/>
    <property type="match status" value="1"/>
</dbReference>
<comment type="similarity">
    <text evidence="10">Belongs to the NadD family.</text>
</comment>
<evidence type="ECO:0000256" key="9">
    <source>
        <dbReference type="ARBA" id="ARBA00048721"/>
    </source>
</evidence>
<keyword evidence="6 10" id="KW-0547">Nucleotide-binding</keyword>
<dbReference type="NCBIfam" id="NF000841">
    <property type="entry name" value="PRK00071.1-4"/>
    <property type="match status" value="1"/>
</dbReference>
<dbReference type="EMBL" id="AEBR01000012">
    <property type="protein sequence ID" value="EFM83880.1"/>
    <property type="molecule type" value="Genomic_DNA"/>
</dbReference>
<sequence>MGEKRQARQGADVLLQEEPLRFQTRKQVGLLGGNFNPVHLAHLVMADQVQNQLGLDKVYLMPTYLPPHVDEKKTISSEHRLAMLELAVADNPCLDIEPIELIRKGKSYTYDTMKALKEANPDTDYYFIIGGDMVEYLPKWHRIDDLLHLVQFVGIRRPNYPTESTYPIIWVDVPQMAISSTLIRQKVKSGCSTRYLLPENVINYIQEKGLYQDELDNKL</sequence>
<evidence type="ECO:0000256" key="7">
    <source>
        <dbReference type="ARBA" id="ARBA00022840"/>
    </source>
</evidence>